<comment type="caution">
    <text evidence="14">The sequence shown here is derived from an EMBL/GenBank/DDBJ whole genome shotgun (WGS) entry which is preliminary data.</text>
</comment>
<keyword evidence="15" id="KW-1185">Reference proteome</keyword>
<evidence type="ECO:0000256" key="2">
    <source>
        <dbReference type="ARBA" id="ARBA00004245"/>
    </source>
</evidence>
<evidence type="ECO:0000256" key="8">
    <source>
        <dbReference type="ARBA" id="ARBA00023069"/>
    </source>
</evidence>
<protein>
    <recommendedName>
        <fullName evidence="13">Growth arrest-specific protein 8 domain-containing protein</fullName>
    </recommendedName>
</protein>
<dbReference type="AlphaFoldDB" id="A0A4D9D2J9"/>
<keyword evidence="10" id="KW-0966">Cell projection</keyword>
<evidence type="ECO:0000256" key="1">
    <source>
        <dbReference type="ARBA" id="ARBA00004230"/>
    </source>
</evidence>
<dbReference type="GO" id="GO:0008017">
    <property type="term" value="F:microtubule binding"/>
    <property type="evidence" value="ECO:0007669"/>
    <property type="project" value="InterPro"/>
</dbReference>
<evidence type="ECO:0000256" key="3">
    <source>
        <dbReference type="ARBA" id="ARBA00009859"/>
    </source>
</evidence>
<keyword evidence="9" id="KW-0206">Cytoskeleton</keyword>
<evidence type="ECO:0000256" key="7">
    <source>
        <dbReference type="ARBA" id="ARBA00023054"/>
    </source>
</evidence>
<evidence type="ECO:0000313" key="14">
    <source>
        <dbReference type="EMBL" id="TFJ85961.1"/>
    </source>
</evidence>
<dbReference type="GO" id="GO:0005874">
    <property type="term" value="C:microtubule"/>
    <property type="evidence" value="ECO:0007669"/>
    <property type="project" value="UniProtKB-KW"/>
</dbReference>
<keyword evidence="8" id="KW-0969">Cilium</keyword>
<gene>
    <name evidence="14" type="ORF">NSK_002781</name>
</gene>
<comment type="similarity">
    <text evidence="3">Belongs to the DRC4 family.</text>
</comment>
<evidence type="ECO:0000256" key="6">
    <source>
        <dbReference type="ARBA" id="ARBA00022846"/>
    </source>
</evidence>
<dbReference type="EMBL" id="SDOX01000010">
    <property type="protein sequence ID" value="TFJ85961.1"/>
    <property type="molecule type" value="Genomic_DNA"/>
</dbReference>
<dbReference type="InterPro" id="IPR025593">
    <property type="entry name" value="GAS8_dom"/>
</dbReference>
<feature type="domain" description="Growth arrest-specific protein 8" evidence="13">
    <location>
        <begin position="142"/>
        <end position="261"/>
    </location>
</feature>
<sequence>MMREEIEKVRLNNRLELRVYEDKLLALDLCHQENLNRAAVESQQLLATEDEEMPDPDDDTSLKSPVESSLVSLLEKDQEFDMLRDHLSKEYTQLQQRLERDLSDLKRTCASHLEDFQANVEPHKKLEMEAIKEIADQHGKRLQLQHEAVITDLQQYYRNVMVDQAASIQAYDQETSKVQAKLEATALQREELREAITKLRQPLAVVTKREKELQKAVQGRPRDQASLQHARGRLRFLDKKRQALEKVSEERRSALKALETEDLEGSDHGGLTSKTSNGHEQA</sequence>
<evidence type="ECO:0000256" key="10">
    <source>
        <dbReference type="ARBA" id="ARBA00023273"/>
    </source>
</evidence>
<feature type="region of interest" description="Disordered" evidence="12">
    <location>
        <begin position="248"/>
        <end position="282"/>
    </location>
</feature>
<dbReference type="Proteomes" id="UP000355283">
    <property type="component" value="Unassembled WGS sequence"/>
</dbReference>
<proteinExistence type="inferred from homology"/>
<keyword evidence="6" id="KW-0282">Flagellum</keyword>
<keyword evidence="4" id="KW-0963">Cytoplasm</keyword>
<keyword evidence="7 11" id="KW-0175">Coiled coil</keyword>
<keyword evidence="5" id="KW-0493">Microtubule</keyword>
<dbReference type="Pfam" id="PF13851">
    <property type="entry name" value="GAS"/>
    <property type="match status" value="1"/>
</dbReference>
<dbReference type="GO" id="GO:0031267">
    <property type="term" value="F:small GTPase binding"/>
    <property type="evidence" value="ECO:0007669"/>
    <property type="project" value="InterPro"/>
</dbReference>
<feature type="compositionally biased region" description="Polar residues" evidence="12">
    <location>
        <begin position="272"/>
        <end position="282"/>
    </location>
</feature>
<feature type="coiled-coil region" evidence="11">
    <location>
        <begin position="84"/>
        <end position="115"/>
    </location>
</feature>
<evidence type="ECO:0000313" key="15">
    <source>
        <dbReference type="Proteomes" id="UP000355283"/>
    </source>
</evidence>
<comment type="subcellular location">
    <subcellularLocation>
        <location evidence="1">Cell projection</location>
        <location evidence="1">Cilium</location>
        <location evidence="1">Flagellum</location>
    </subcellularLocation>
    <subcellularLocation>
        <location evidence="2">Cytoplasm</location>
        <location evidence="2">Cytoskeleton</location>
    </subcellularLocation>
</comment>
<evidence type="ECO:0000259" key="13">
    <source>
        <dbReference type="Pfam" id="PF13851"/>
    </source>
</evidence>
<name>A0A4D9D2J9_9STRA</name>
<evidence type="ECO:0000256" key="12">
    <source>
        <dbReference type="SAM" id="MobiDB-lite"/>
    </source>
</evidence>
<accession>A0A4D9D2J9</accession>
<dbReference type="PANTHER" id="PTHR31543:SF0">
    <property type="entry name" value="DYNEIN REGULATORY COMPLEX SUBUNIT 4"/>
    <property type="match status" value="1"/>
</dbReference>
<evidence type="ECO:0000256" key="11">
    <source>
        <dbReference type="SAM" id="Coils"/>
    </source>
</evidence>
<evidence type="ECO:0000256" key="9">
    <source>
        <dbReference type="ARBA" id="ARBA00023212"/>
    </source>
</evidence>
<dbReference type="InterPro" id="IPR039308">
    <property type="entry name" value="GAS8"/>
</dbReference>
<evidence type="ECO:0000256" key="5">
    <source>
        <dbReference type="ARBA" id="ARBA00022701"/>
    </source>
</evidence>
<reference evidence="14 15" key="1">
    <citation type="submission" date="2019-01" db="EMBL/GenBank/DDBJ databases">
        <title>Nuclear Genome Assembly of the Microalgal Biofuel strain Nannochloropsis salina CCMP1776.</title>
        <authorList>
            <person name="Hovde B."/>
        </authorList>
    </citation>
    <scope>NUCLEOTIDE SEQUENCE [LARGE SCALE GENOMIC DNA]</scope>
    <source>
        <strain evidence="14 15">CCMP1776</strain>
    </source>
</reference>
<dbReference type="GO" id="GO:0031514">
    <property type="term" value="C:motile cilium"/>
    <property type="evidence" value="ECO:0007669"/>
    <property type="project" value="UniProtKB-SubCell"/>
</dbReference>
<dbReference type="PANTHER" id="PTHR31543">
    <property type="entry name" value="DYNEIN REGULATORY COMPLEX SUBUNIT 4"/>
    <property type="match status" value="1"/>
</dbReference>
<evidence type="ECO:0000256" key="4">
    <source>
        <dbReference type="ARBA" id="ARBA00022490"/>
    </source>
</evidence>
<organism evidence="14 15">
    <name type="scientific">Nannochloropsis salina CCMP1776</name>
    <dbReference type="NCBI Taxonomy" id="1027361"/>
    <lineage>
        <taxon>Eukaryota</taxon>
        <taxon>Sar</taxon>
        <taxon>Stramenopiles</taxon>
        <taxon>Ochrophyta</taxon>
        <taxon>Eustigmatophyceae</taxon>
        <taxon>Eustigmatales</taxon>
        <taxon>Monodopsidaceae</taxon>
        <taxon>Microchloropsis</taxon>
        <taxon>Microchloropsis salina</taxon>
    </lineage>
</organism>
<dbReference type="GO" id="GO:0005794">
    <property type="term" value="C:Golgi apparatus"/>
    <property type="evidence" value="ECO:0007669"/>
    <property type="project" value="TreeGrafter"/>
</dbReference>
<dbReference type="GO" id="GO:0048870">
    <property type="term" value="P:cell motility"/>
    <property type="evidence" value="ECO:0007669"/>
    <property type="project" value="InterPro"/>
</dbReference>